<dbReference type="FunFam" id="3.40.50.10130:FF:000001">
    <property type="entry name" value="DNA excision repair protein ERCC-1"/>
    <property type="match status" value="1"/>
</dbReference>
<dbReference type="KEGG" id="cdu:CD36_05480"/>
<dbReference type="NCBIfam" id="TIGR00597">
    <property type="entry name" value="rad10"/>
    <property type="match status" value="1"/>
</dbReference>
<proteinExistence type="inferred from homology"/>
<evidence type="ECO:0000256" key="1">
    <source>
        <dbReference type="ARBA" id="ARBA00004123"/>
    </source>
</evidence>
<dbReference type="GO" id="GO:0003684">
    <property type="term" value="F:damaged DNA binding"/>
    <property type="evidence" value="ECO:0007669"/>
    <property type="project" value="InterPro"/>
</dbReference>
<evidence type="ECO:0000313" key="9">
    <source>
        <dbReference type="CGD" id="CAL0000171473"/>
    </source>
</evidence>
<comment type="subcellular location">
    <subcellularLocation>
        <location evidence="1">Nucleus</location>
    </subcellularLocation>
</comment>
<dbReference type="AlphaFoldDB" id="B9W7Z3"/>
<evidence type="ECO:0000256" key="6">
    <source>
        <dbReference type="ARBA" id="ARBA00023242"/>
    </source>
</evidence>
<keyword evidence="6" id="KW-0539">Nucleus</keyword>
<evidence type="ECO:0000256" key="3">
    <source>
        <dbReference type="ARBA" id="ARBA00022763"/>
    </source>
</evidence>
<evidence type="ECO:0000259" key="8">
    <source>
        <dbReference type="Pfam" id="PF03834"/>
    </source>
</evidence>
<dbReference type="PANTHER" id="PTHR12749">
    <property type="entry name" value="EXCISION REPAIR CROSS-COMPLEMENTING 1 ERCC1"/>
    <property type="match status" value="1"/>
</dbReference>
<feature type="domain" description="ERCC1-like central" evidence="8">
    <location>
        <begin position="109"/>
        <end position="233"/>
    </location>
</feature>
<dbReference type="Gene3D" id="3.40.50.10130">
    <property type="match status" value="1"/>
</dbReference>
<dbReference type="PANTHER" id="PTHR12749:SF0">
    <property type="entry name" value="DNA EXCISION REPAIR PROTEIN ERCC-1"/>
    <property type="match status" value="1"/>
</dbReference>
<dbReference type="Gene3D" id="1.10.150.20">
    <property type="entry name" value="5' to 3' exonuclease, C-terminal subdomain"/>
    <property type="match status" value="1"/>
</dbReference>
<dbReference type="GO" id="GO:0003697">
    <property type="term" value="F:single-stranded DNA binding"/>
    <property type="evidence" value="ECO:0007669"/>
    <property type="project" value="TreeGrafter"/>
</dbReference>
<dbReference type="GeneID" id="8044750"/>
<feature type="compositionally biased region" description="Low complexity" evidence="7">
    <location>
        <begin position="83"/>
        <end position="96"/>
    </location>
</feature>
<evidence type="ECO:0000313" key="11">
    <source>
        <dbReference type="Proteomes" id="UP000002605"/>
    </source>
</evidence>
<dbReference type="GO" id="GO:0070522">
    <property type="term" value="C:ERCC4-ERCC1 complex"/>
    <property type="evidence" value="ECO:0007669"/>
    <property type="project" value="TreeGrafter"/>
</dbReference>
<dbReference type="SUPFAM" id="SSF52980">
    <property type="entry name" value="Restriction endonuclease-like"/>
    <property type="match status" value="1"/>
</dbReference>
<accession>B9W7Z3</accession>
<evidence type="ECO:0000256" key="7">
    <source>
        <dbReference type="SAM" id="MobiDB-lite"/>
    </source>
</evidence>
<evidence type="ECO:0000256" key="2">
    <source>
        <dbReference type="ARBA" id="ARBA00008283"/>
    </source>
</evidence>
<dbReference type="CGD" id="CAL0000171473">
    <property type="gene designation" value="Cd36_05480"/>
</dbReference>
<dbReference type="EMBL" id="FM992688">
    <property type="protein sequence ID" value="CAX44806.1"/>
    <property type="molecule type" value="Genomic_DNA"/>
</dbReference>
<reference evidence="10 11" key="1">
    <citation type="journal article" date="2009" name="Genome Res.">
        <title>Comparative genomics of the fungal pathogens Candida dubliniensis and Candida albicans.</title>
        <authorList>
            <person name="Jackson A.P."/>
            <person name="Gamble J.A."/>
            <person name="Yeomans T."/>
            <person name="Moran G.P."/>
            <person name="Saunders D."/>
            <person name="Harris D."/>
            <person name="Aslett M."/>
            <person name="Barrell J.F."/>
            <person name="Butler G."/>
            <person name="Citiulo F."/>
            <person name="Coleman D.C."/>
            <person name="de Groot P.W.J."/>
            <person name="Goodwin T.J."/>
            <person name="Quail M.A."/>
            <person name="McQuillan J."/>
            <person name="Munro C.A."/>
            <person name="Pain A."/>
            <person name="Poulter R.T."/>
            <person name="Rajandream M.A."/>
            <person name="Renauld H."/>
            <person name="Spiering M.J."/>
            <person name="Tivey A."/>
            <person name="Gow N.A.R."/>
            <person name="Barrell B."/>
            <person name="Sullivan D.J."/>
            <person name="Berriman M."/>
        </authorList>
    </citation>
    <scope>NUCLEOTIDE SEQUENCE [LARGE SCALE GENOMIC DNA]</scope>
    <source>
        <strain evidence="11">CD36 / ATCC MYA-646 / CBS 7987 / NCPF 3949 / NRRL Y-17841</strain>
    </source>
</reference>
<dbReference type="OrthoDB" id="10262814at2759"/>
<dbReference type="GO" id="GO:0006302">
    <property type="term" value="P:double-strand break repair"/>
    <property type="evidence" value="ECO:0007669"/>
    <property type="project" value="UniProtKB-ARBA"/>
</dbReference>
<dbReference type="InterPro" id="IPR010994">
    <property type="entry name" value="RuvA_2-like"/>
</dbReference>
<keyword evidence="3" id="KW-0227">DNA damage</keyword>
<feature type="compositionally biased region" description="Polar residues" evidence="7">
    <location>
        <begin position="47"/>
        <end position="66"/>
    </location>
</feature>
<feature type="region of interest" description="Disordered" evidence="7">
    <location>
        <begin position="1"/>
        <end position="111"/>
    </location>
</feature>
<dbReference type="Proteomes" id="UP000002605">
    <property type="component" value="Chromosome 1"/>
</dbReference>
<dbReference type="InterPro" id="IPR011335">
    <property type="entry name" value="Restrct_endonuc-II-like"/>
</dbReference>
<keyword evidence="5" id="KW-0234">DNA repair</keyword>
<dbReference type="GO" id="GO:0006312">
    <property type="term" value="P:mitotic recombination"/>
    <property type="evidence" value="ECO:0007669"/>
    <property type="project" value="TreeGrafter"/>
</dbReference>
<evidence type="ECO:0000256" key="4">
    <source>
        <dbReference type="ARBA" id="ARBA00023125"/>
    </source>
</evidence>
<dbReference type="GO" id="GO:0070914">
    <property type="term" value="P:UV-damage excision repair"/>
    <property type="evidence" value="ECO:0007669"/>
    <property type="project" value="TreeGrafter"/>
</dbReference>
<evidence type="ECO:0000313" key="10">
    <source>
        <dbReference type="EMBL" id="CAX44806.1"/>
    </source>
</evidence>
<comment type="similarity">
    <text evidence="2">Belongs to the ERCC1/RAD10/SWI10 family.</text>
</comment>
<dbReference type="CDD" id="cd22325">
    <property type="entry name" value="ERCC1_C-like"/>
    <property type="match status" value="1"/>
</dbReference>
<dbReference type="InterPro" id="IPR047260">
    <property type="entry name" value="ERCC1-like_central_dom"/>
</dbReference>
<protein>
    <submittedName>
        <fullName evidence="10">DNA excision-repair protein, putative</fullName>
    </submittedName>
</protein>
<dbReference type="GO" id="GO:0000110">
    <property type="term" value="C:nucleotide-excision repair factor 1 complex"/>
    <property type="evidence" value="ECO:0007669"/>
    <property type="project" value="TreeGrafter"/>
</dbReference>
<dbReference type="RefSeq" id="XP_002417214.1">
    <property type="nucleotide sequence ID" value="XM_002417169.1"/>
</dbReference>
<dbReference type="eggNOG" id="KOG2841">
    <property type="taxonomic scope" value="Eukaryota"/>
</dbReference>
<dbReference type="Pfam" id="PF03834">
    <property type="entry name" value="Rad10"/>
    <property type="match status" value="1"/>
</dbReference>
<dbReference type="HOGENOM" id="CLU_041616_3_0_1"/>
<organism evidence="10 11">
    <name type="scientific">Candida dubliniensis (strain CD36 / ATCC MYA-646 / CBS 7987 / NCPF 3949 / NRRL Y-17841)</name>
    <name type="common">Yeast</name>
    <dbReference type="NCBI Taxonomy" id="573826"/>
    <lineage>
        <taxon>Eukaryota</taxon>
        <taxon>Fungi</taxon>
        <taxon>Dikarya</taxon>
        <taxon>Ascomycota</taxon>
        <taxon>Saccharomycotina</taxon>
        <taxon>Pichiomycetes</taxon>
        <taxon>Debaryomycetaceae</taxon>
        <taxon>Candida/Lodderomyces clade</taxon>
        <taxon>Candida</taxon>
    </lineage>
</organism>
<keyword evidence="11" id="KW-1185">Reference proteome</keyword>
<sequence length="331" mass="36835">MSNNKDNPNDIDASSFASILAGVQKMREDAGSIPSHEPAPKEANVDPQPNASSSLNTIQQPPTHKNVTNDRYQRATLDQSTAKPVSPKKSNNSVKPSTKRLQTTGPSDILVAPSQERNPLLSLSKMQVTSWSFDKSILSDYYINPKFQILFLSLRYHKLHPEYIWNRWKKLNQGSSTVHTRGDDVLRVLLVFVDIDSHQELLRKLSDFCIKHDLSLVLAWSYEEAGNYIALCKQLDNAPTKARKIIEGTKGTDYNSSVVEAFTGIKSVNKTDVSNLLANCKSVKEIILQSCQNDNDDGIGLSSIPGLGTRKLANLKNVFSEPFISNKNYDT</sequence>
<dbReference type="SUPFAM" id="SSF47781">
    <property type="entry name" value="RuvA domain 2-like"/>
    <property type="match status" value="1"/>
</dbReference>
<dbReference type="VEuPathDB" id="FungiDB:CD36_05480"/>
<dbReference type="InterPro" id="IPR004579">
    <property type="entry name" value="ERCC1/RAD10/SWI10"/>
</dbReference>
<keyword evidence="4" id="KW-0238">DNA-binding</keyword>
<evidence type="ECO:0000256" key="5">
    <source>
        <dbReference type="ARBA" id="ARBA00023204"/>
    </source>
</evidence>
<gene>
    <name evidence="9" type="ordered locus">Cd36_05480</name>
    <name evidence="10" type="ORF">CD36_05480</name>
</gene>
<name>B9W7Z3_CANDC</name>